<reference evidence="1" key="2">
    <citation type="journal article" date="2022" name="New Phytol.">
        <title>Evolutionary transition to the ectomycorrhizal habit in the genomes of a hyperdiverse lineage of mushroom-forming fungi.</title>
        <authorList>
            <person name="Looney B."/>
            <person name="Miyauchi S."/>
            <person name="Morin E."/>
            <person name="Drula E."/>
            <person name="Courty P.E."/>
            <person name="Kohler A."/>
            <person name="Kuo A."/>
            <person name="LaButti K."/>
            <person name="Pangilinan J."/>
            <person name="Lipzen A."/>
            <person name="Riley R."/>
            <person name="Andreopoulos W."/>
            <person name="He G."/>
            <person name="Johnson J."/>
            <person name="Nolan M."/>
            <person name="Tritt A."/>
            <person name="Barry K.W."/>
            <person name="Grigoriev I.V."/>
            <person name="Nagy L.G."/>
            <person name="Hibbett D."/>
            <person name="Henrissat B."/>
            <person name="Matheny P.B."/>
            <person name="Labbe J."/>
            <person name="Martin F.M."/>
        </authorList>
    </citation>
    <scope>NUCLEOTIDE SEQUENCE</scope>
    <source>
        <strain evidence="1">EC-137</strain>
    </source>
</reference>
<sequence length="723" mass="81076">MGRGSKGGTRRRRRQGTFKPDDPTIEHHKLGVWDLYVQRDLPPIAWLGWLSRWGRFEDRAEVLNDLRYLWKAVYDLRNVCLQLFIYYAATTIAMAMIPAINLWYSGQLLDIATIATVERTVDRTKLCQVAGGKFACSMALLVVGHVHSMIQRELNSRIKRYYSVHTFHALARLDVPTFEDPVVNRQIDSVLPGPGERRTIPWAAISAVFSLGSSITHMLSQSLVLLDVLSKQQDGILLAGLSALGHLFQINAKTWGTVDKTYLPAAGVWAATSNEDDFLRMEGYKRVVGSETHRKELVAGGLADYMTEQYSILVGRLGSRAGDFFQIHAESSARRLNFSKLINHIFQQLPQIVFTLRAAQYPASIPVSMASLHLIQQSSASFLGHITEFMDSTDNLAEKLSSLRKLYEADKIPVKVPDGTRPFPEDTRSLYAGVSLELRNVSFRYPGSDRDAVNNISFKLEPGQLCVVVGSNGSGKSTILKLISRIYDVTEGVVLLDGKDIRSLKLRDLRQAMAILFQDYTHFPLSIKENIALGDPENAHDEDRVREAARLAGAEEIIEHQEDGIDTYLQRPVRDYYSELPEGTTTLFGRTVDHRGMRRMIGEGPQNVSLSGGQMQRLAVARTFMRSIPSSSSDTKVGLLLFDEPSASLDPAAEHDLFARLRELRGNKTMIFSTHRFGNLTRHADLILYMNNSTIVEAGTHEQLLQCDGEYAKLWKMQAEAFL</sequence>
<dbReference type="Proteomes" id="UP000814128">
    <property type="component" value="Unassembled WGS sequence"/>
</dbReference>
<reference evidence="1" key="1">
    <citation type="submission" date="2021-02" db="EMBL/GenBank/DDBJ databases">
        <authorList>
            <consortium name="DOE Joint Genome Institute"/>
            <person name="Ahrendt S."/>
            <person name="Looney B.P."/>
            <person name="Miyauchi S."/>
            <person name="Morin E."/>
            <person name="Drula E."/>
            <person name="Courty P.E."/>
            <person name="Chicoki N."/>
            <person name="Fauchery L."/>
            <person name="Kohler A."/>
            <person name="Kuo A."/>
            <person name="Labutti K."/>
            <person name="Pangilinan J."/>
            <person name="Lipzen A."/>
            <person name="Riley R."/>
            <person name="Andreopoulos W."/>
            <person name="He G."/>
            <person name="Johnson J."/>
            <person name="Barry K.W."/>
            <person name="Grigoriev I.V."/>
            <person name="Nagy L."/>
            <person name="Hibbett D."/>
            <person name="Henrissat B."/>
            <person name="Matheny P.B."/>
            <person name="Labbe J."/>
            <person name="Martin F."/>
        </authorList>
    </citation>
    <scope>NUCLEOTIDE SEQUENCE</scope>
    <source>
        <strain evidence="1">EC-137</strain>
    </source>
</reference>
<keyword evidence="2" id="KW-1185">Reference proteome</keyword>
<dbReference type="EMBL" id="MU274053">
    <property type="protein sequence ID" value="KAI0027002.1"/>
    <property type="molecule type" value="Genomic_DNA"/>
</dbReference>
<gene>
    <name evidence="1" type="ORF">K488DRAFT_91500</name>
</gene>
<evidence type="ECO:0000313" key="1">
    <source>
        <dbReference type="EMBL" id="KAI0027002.1"/>
    </source>
</evidence>
<accession>A0ACB8Q5U6</accession>
<organism evidence="1 2">
    <name type="scientific">Vararia minispora EC-137</name>
    <dbReference type="NCBI Taxonomy" id="1314806"/>
    <lineage>
        <taxon>Eukaryota</taxon>
        <taxon>Fungi</taxon>
        <taxon>Dikarya</taxon>
        <taxon>Basidiomycota</taxon>
        <taxon>Agaricomycotina</taxon>
        <taxon>Agaricomycetes</taxon>
        <taxon>Russulales</taxon>
        <taxon>Lachnocladiaceae</taxon>
        <taxon>Vararia</taxon>
    </lineage>
</organism>
<evidence type="ECO:0000313" key="2">
    <source>
        <dbReference type="Proteomes" id="UP000814128"/>
    </source>
</evidence>
<comment type="caution">
    <text evidence="1">The sequence shown here is derived from an EMBL/GenBank/DDBJ whole genome shotgun (WGS) entry which is preliminary data.</text>
</comment>
<proteinExistence type="predicted"/>
<protein>
    <submittedName>
        <fullName evidence="1">HlyB/MsbA family ABC transporter</fullName>
    </submittedName>
</protein>
<name>A0ACB8Q5U6_9AGAM</name>